<evidence type="ECO:0000256" key="11">
    <source>
        <dbReference type="ARBA" id="ARBA00044535"/>
    </source>
</evidence>
<keyword evidence="8" id="KW-0413">Isomerase</keyword>
<dbReference type="GO" id="GO:0005524">
    <property type="term" value="F:ATP binding"/>
    <property type="evidence" value="ECO:0007669"/>
    <property type="project" value="UniProtKB-KW"/>
</dbReference>
<dbReference type="SMART" id="SM00490">
    <property type="entry name" value="HELICc"/>
    <property type="match status" value="1"/>
</dbReference>
<keyword evidence="2" id="KW-0479">Metal-binding</keyword>
<dbReference type="Gene3D" id="3.40.50.300">
    <property type="entry name" value="P-loop containing nucleotide triphosphate hydrolases"/>
    <property type="match status" value="2"/>
</dbReference>
<dbReference type="EC" id="5.6.2.4" evidence="10"/>
<keyword evidence="3" id="KW-0547">Nucleotide-binding</keyword>
<dbReference type="FunFam" id="3.40.50.300:FF:001389">
    <property type="entry name" value="ATP-dependent DNA helicase RecQ"/>
    <property type="match status" value="1"/>
</dbReference>
<keyword evidence="6" id="KW-0067">ATP-binding</keyword>
<name>A0A1M6J7J7_9BACT</name>
<comment type="similarity">
    <text evidence="1">Belongs to the helicase family. RecQ subfamily.</text>
</comment>
<dbReference type="GO" id="GO:0006281">
    <property type="term" value="P:DNA repair"/>
    <property type="evidence" value="ECO:0007669"/>
    <property type="project" value="TreeGrafter"/>
</dbReference>
<dbReference type="CDD" id="cd17920">
    <property type="entry name" value="DEXHc_RecQ"/>
    <property type="match status" value="1"/>
</dbReference>
<keyword evidence="5 15" id="KW-0347">Helicase</keyword>
<feature type="domain" description="Helicase C-terminal" evidence="14">
    <location>
        <begin position="217"/>
        <end position="363"/>
    </location>
</feature>
<dbReference type="PROSITE" id="PS51192">
    <property type="entry name" value="HELICASE_ATP_BIND_1"/>
    <property type="match status" value="1"/>
</dbReference>
<evidence type="ECO:0000256" key="3">
    <source>
        <dbReference type="ARBA" id="ARBA00022741"/>
    </source>
</evidence>
<keyword evidence="7" id="KW-0238">DNA-binding</keyword>
<dbReference type="GO" id="GO:0005737">
    <property type="term" value="C:cytoplasm"/>
    <property type="evidence" value="ECO:0007669"/>
    <property type="project" value="TreeGrafter"/>
</dbReference>
<reference evidence="15 16" key="1">
    <citation type="submission" date="2016-11" db="EMBL/GenBank/DDBJ databases">
        <authorList>
            <person name="Jaros S."/>
            <person name="Januszkiewicz K."/>
            <person name="Wedrychowicz H."/>
        </authorList>
    </citation>
    <scope>NUCLEOTIDE SEQUENCE [LARGE SCALE GENOMIC DNA]</scope>
    <source>
        <strain evidence="15 16">DSM 27063</strain>
    </source>
</reference>
<evidence type="ECO:0000256" key="5">
    <source>
        <dbReference type="ARBA" id="ARBA00022806"/>
    </source>
</evidence>
<evidence type="ECO:0000256" key="1">
    <source>
        <dbReference type="ARBA" id="ARBA00005446"/>
    </source>
</evidence>
<evidence type="ECO:0000313" key="16">
    <source>
        <dbReference type="Proteomes" id="UP000184050"/>
    </source>
</evidence>
<dbReference type="Gene3D" id="1.10.10.10">
    <property type="entry name" value="Winged helix-like DNA-binding domain superfamily/Winged helix DNA-binding domain"/>
    <property type="match status" value="1"/>
</dbReference>
<keyword evidence="4" id="KW-0378">Hydrolase</keyword>
<evidence type="ECO:0000259" key="14">
    <source>
        <dbReference type="PROSITE" id="PS51194"/>
    </source>
</evidence>
<dbReference type="Pfam" id="PF00270">
    <property type="entry name" value="DEAD"/>
    <property type="match status" value="1"/>
</dbReference>
<dbReference type="GO" id="GO:0006310">
    <property type="term" value="P:DNA recombination"/>
    <property type="evidence" value="ECO:0007669"/>
    <property type="project" value="InterPro"/>
</dbReference>
<evidence type="ECO:0000259" key="13">
    <source>
        <dbReference type="PROSITE" id="PS51192"/>
    </source>
</evidence>
<dbReference type="InterPro" id="IPR014001">
    <property type="entry name" value="Helicase_ATP-bd"/>
</dbReference>
<evidence type="ECO:0000256" key="8">
    <source>
        <dbReference type="ARBA" id="ARBA00023235"/>
    </source>
</evidence>
<evidence type="ECO:0000313" key="15">
    <source>
        <dbReference type="EMBL" id="SHJ42641.1"/>
    </source>
</evidence>
<dbReference type="GO" id="GO:0043590">
    <property type="term" value="C:bacterial nucleoid"/>
    <property type="evidence" value="ECO:0007669"/>
    <property type="project" value="TreeGrafter"/>
</dbReference>
<dbReference type="SUPFAM" id="SSF52540">
    <property type="entry name" value="P-loop containing nucleoside triphosphate hydrolases"/>
    <property type="match status" value="1"/>
</dbReference>
<accession>A0A1M6J7J7</accession>
<dbReference type="InterPro" id="IPR001650">
    <property type="entry name" value="Helicase_C-like"/>
</dbReference>
<dbReference type="PROSITE" id="PS51194">
    <property type="entry name" value="HELICASE_CTER"/>
    <property type="match status" value="1"/>
</dbReference>
<dbReference type="GO" id="GO:0003677">
    <property type="term" value="F:DNA binding"/>
    <property type="evidence" value="ECO:0007669"/>
    <property type="project" value="UniProtKB-KW"/>
</dbReference>
<dbReference type="OrthoDB" id="9763310at2"/>
<dbReference type="STRING" id="1168035.SAMN05444280_11925"/>
<comment type="catalytic activity">
    <reaction evidence="9">
        <text>Couples ATP hydrolysis with the unwinding of duplex DNA by translocating in the 3'-5' direction.</text>
        <dbReference type="EC" id="5.6.2.4"/>
    </reaction>
</comment>
<dbReference type="InterPro" id="IPR027417">
    <property type="entry name" value="P-loop_NTPase"/>
</dbReference>
<gene>
    <name evidence="15" type="ORF">SAMN05444280_11925</name>
</gene>
<feature type="domain" description="Helicase ATP-binding" evidence="13">
    <location>
        <begin position="25"/>
        <end position="193"/>
    </location>
</feature>
<sequence length="634" mass="72655">MNKFRQILAQYWGYSEFRPLQLDIIESVASGKDTLGLMPTGGGKSITFQVYSLSEEGICIVITPLIALMKDQVQNLQKKEIKALKIHSGMSPFEIKVTLDNAVWGDYKFLYVSPERLSSELFRDRLQKMKVNLVTIDEAHCISQWGYDFRPSYMNIIGLREILPGVKFLALTATATPKVTKDIQEKLGFSKPNVLKMSFSRENLSYLVRLRENKPAYLLETLKKVKGSGIVYSRSRKGTRELAAELKKYGISADYYHAGLSNAVRSEKQDEWLSGKTRVIVSTNAFGMGIDKPDVRFVVHYEPPDSLEAYFQEAGRAGRDGKKAAAVLLFNNADKTRLKKHVTTAFPEPGAIKKIYNALCNYFQIAVGFGKGQVYEFSLQGFAQAYKFQQAQVYNSLKILQREGYLEFTEEIDSPSRLYFTVSRDDLYKFQVENASLDGFIKLVLRSYTGLFSGYVAVDEDLLARRAGLSQEKVYMFLKHLRKSKILDYVPRSQTPFIYFSKERISIDRLKITKENYDYRKKDFLNRVEAVIHYATSNTTCRSRLLLEYFGETDSSDCGTCDVCRSLTNMELSSFEFSEISNQVRKLLETPCAYETLLLKLKGNRDKMMEVVKWLTDNGKIVLRVDKKLEWKEK</sequence>
<proteinExistence type="inferred from homology"/>
<dbReference type="EMBL" id="FQZE01000019">
    <property type="protein sequence ID" value="SHJ42641.1"/>
    <property type="molecule type" value="Genomic_DNA"/>
</dbReference>
<dbReference type="InterPro" id="IPR011545">
    <property type="entry name" value="DEAD/DEAH_box_helicase_dom"/>
</dbReference>
<evidence type="ECO:0000256" key="9">
    <source>
        <dbReference type="ARBA" id="ARBA00034617"/>
    </source>
</evidence>
<dbReference type="InterPro" id="IPR032284">
    <property type="entry name" value="RecQ_Zn-bd"/>
</dbReference>
<protein>
    <recommendedName>
        <fullName evidence="11">ATP-dependent DNA helicase RecQ</fullName>
        <ecNumber evidence="10">5.6.2.4</ecNumber>
    </recommendedName>
    <alternativeName>
        <fullName evidence="12">DNA 3'-5' helicase RecQ</fullName>
    </alternativeName>
</protein>
<dbReference type="SMART" id="SM00487">
    <property type="entry name" value="DEXDc"/>
    <property type="match status" value="1"/>
</dbReference>
<dbReference type="GO" id="GO:0016787">
    <property type="term" value="F:hydrolase activity"/>
    <property type="evidence" value="ECO:0007669"/>
    <property type="project" value="UniProtKB-KW"/>
</dbReference>
<dbReference type="Proteomes" id="UP000184050">
    <property type="component" value="Unassembled WGS sequence"/>
</dbReference>
<evidence type="ECO:0000256" key="7">
    <source>
        <dbReference type="ARBA" id="ARBA00023125"/>
    </source>
</evidence>
<evidence type="ECO:0000256" key="10">
    <source>
        <dbReference type="ARBA" id="ARBA00034808"/>
    </source>
</evidence>
<dbReference type="PANTHER" id="PTHR13710">
    <property type="entry name" value="DNA HELICASE RECQ FAMILY MEMBER"/>
    <property type="match status" value="1"/>
</dbReference>
<evidence type="ECO:0000256" key="6">
    <source>
        <dbReference type="ARBA" id="ARBA00022840"/>
    </source>
</evidence>
<evidence type="ECO:0000256" key="12">
    <source>
        <dbReference type="ARBA" id="ARBA00044550"/>
    </source>
</evidence>
<dbReference type="GO" id="GO:0009378">
    <property type="term" value="F:four-way junction helicase activity"/>
    <property type="evidence" value="ECO:0007669"/>
    <property type="project" value="TreeGrafter"/>
</dbReference>
<dbReference type="RefSeq" id="WP_073169991.1">
    <property type="nucleotide sequence ID" value="NZ_FQZE01000019.1"/>
</dbReference>
<dbReference type="Pfam" id="PF16124">
    <property type="entry name" value="RecQ_Zn_bind"/>
    <property type="match status" value="1"/>
</dbReference>
<dbReference type="GO" id="GO:0030894">
    <property type="term" value="C:replisome"/>
    <property type="evidence" value="ECO:0007669"/>
    <property type="project" value="TreeGrafter"/>
</dbReference>
<dbReference type="PANTHER" id="PTHR13710:SF105">
    <property type="entry name" value="ATP-DEPENDENT DNA HELICASE Q1"/>
    <property type="match status" value="1"/>
</dbReference>
<dbReference type="AlphaFoldDB" id="A0A1M6J7J7"/>
<keyword evidence="16" id="KW-1185">Reference proteome</keyword>
<dbReference type="InterPro" id="IPR036388">
    <property type="entry name" value="WH-like_DNA-bd_sf"/>
</dbReference>
<dbReference type="GO" id="GO:0046872">
    <property type="term" value="F:metal ion binding"/>
    <property type="evidence" value="ECO:0007669"/>
    <property type="project" value="UniProtKB-KW"/>
</dbReference>
<evidence type="ECO:0000256" key="2">
    <source>
        <dbReference type="ARBA" id="ARBA00022723"/>
    </source>
</evidence>
<dbReference type="Pfam" id="PF00271">
    <property type="entry name" value="Helicase_C"/>
    <property type="match status" value="1"/>
</dbReference>
<dbReference type="InterPro" id="IPR004589">
    <property type="entry name" value="DNA_helicase_ATP-dep_RecQ"/>
</dbReference>
<dbReference type="NCBIfam" id="TIGR00614">
    <property type="entry name" value="recQ_fam"/>
    <property type="match status" value="1"/>
</dbReference>
<organism evidence="15 16">
    <name type="scientific">Tangfeifania diversioriginum</name>
    <dbReference type="NCBI Taxonomy" id="1168035"/>
    <lineage>
        <taxon>Bacteria</taxon>
        <taxon>Pseudomonadati</taxon>
        <taxon>Bacteroidota</taxon>
        <taxon>Bacteroidia</taxon>
        <taxon>Marinilabiliales</taxon>
        <taxon>Prolixibacteraceae</taxon>
        <taxon>Tangfeifania</taxon>
    </lineage>
</organism>
<dbReference type="GO" id="GO:0043138">
    <property type="term" value="F:3'-5' DNA helicase activity"/>
    <property type="evidence" value="ECO:0007669"/>
    <property type="project" value="UniProtKB-EC"/>
</dbReference>
<evidence type="ECO:0000256" key="4">
    <source>
        <dbReference type="ARBA" id="ARBA00022801"/>
    </source>
</evidence>